<dbReference type="EMBL" id="CP077077">
    <property type="protein sequence ID" value="QXH59064.1"/>
    <property type="molecule type" value="Genomic_DNA"/>
</dbReference>
<accession>A0ABX8NSN9</accession>
<feature type="chain" id="PRO_5045034057" evidence="3">
    <location>
        <begin position="21"/>
        <end position="348"/>
    </location>
</feature>
<keyword evidence="3" id="KW-0732">Signal</keyword>
<feature type="compositionally biased region" description="Gly residues" evidence="1">
    <location>
        <begin position="209"/>
        <end position="232"/>
    </location>
</feature>
<evidence type="ECO:0000313" key="5">
    <source>
        <dbReference type="EMBL" id="QXH59064.1"/>
    </source>
</evidence>
<feature type="transmembrane region" description="Helical" evidence="2">
    <location>
        <begin position="325"/>
        <end position="346"/>
    </location>
</feature>
<keyword evidence="2" id="KW-0472">Membrane</keyword>
<feature type="region of interest" description="Disordered" evidence="1">
    <location>
        <begin position="197"/>
        <end position="232"/>
    </location>
</feature>
<organism evidence="5 6">
    <name type="scientific">Pseudomonas maumuensis</name>
    <dbReference type="NCBI Taxonomy" id="2842354"/>
    <lineage>
        <taxon>Bacteria</taxon>
        <taxon>Pseudomonadati</taxon>
        <taxon>Pseudomonadota</taxon>
        <taxon>Gammaproteobacteria</taxon>
        <taxon>Pseudomonadales</taxon>
        <taxon>Pseudomonadaceae</taxon>
        <taxon>Pseudomonas</taxon>
    </lineage>
</organism>
<keyword evidence="2" id="KW-1133">Transmembrane helix</keyword>
<protein>
    <submittedName>
        <fullName evidence="5">Uncharacterized protein</fullName>
    </submittedName>
</protein>
<dbReference type="EMBL" id="CP077077">
    <property type="protein sequence ID" value="QXH54299.1"/>
    <property type="molecule type" value="Genomic_DNA"/>
</dbReference>
<keyword evidence="2" id="KW-0812">Transmembrane</keyword>
<evidence type="ECO:0000256" key="1">
    <source>
        <dbReference type="SAM" id="MobiDB-lite"/>
    </source>
</evidence>
<evidence type="ECO:0000313" key="6">
    <source>
        <dbReference type="Proteomes" id="UP000824010"/>
    </source>
</evidence>
<reference evidence="5 6" key="1">
    <citation type="journal article" date="2021" name="Microorganisms">
        <title>The Ever-Expanding Pseudomonas Genus: Description of 43 New Species and Partition of the Pseudomonas putida Group.</title>
        <authorList>
            <person name="Girard L."/>
            <person name="Lood C."/>
            <person name="Hofte M."/>
            <person name="Vandamme P."/>
            <person name="Rokni-Zadeh H."/>
            <person name="van Noort V."/>
            <person name="Lavigne R."/>
            <person name="De Mot R."/>
        </authorList>
    </citation>
    <scope>NUCLEOTIDE SEQUENCE [LARGE SCALE GENOMIC DNA]</scope>
    <source>
        <strain evidence="5 6">COW77</strain>
    </source>
</reference>
<keyword evidence="6" id="KW-1185">Reference proteome</keyword>
<gene>
    <name evidence="5" type="ORF">KSS90_12945</name>
    <name evidence="4" type="ORF">KSS90_13000</name>
</gene>
<evidence type="ECO:0000313" key="4">
    <source>
        <dbReference type="EMBL" id="QXH54299.1"/>
    </source>
</evidence>
<sequence length="348" mass="35237">MRIICSIFLLLLFFLPSDEAFSAWSCNQASVSTYPKECAAGAGSATPEAFIEAAMVAARTANTSSRATDYAVVGCSATAAASMYSCKYSYKYFGSLFEVGIFIEGAAEASCPETLESRGSNSSVTKAGGKYYVTWSVRSVDSDICHNSCSYLAASAAVSNCYLVTGSTDSGFCNYVVGLNSASPSCASEAGYTAPGIGDSLSPNVDPGDSGGDGSDGGAGDGGNTGGGNGGGSGNSGFDGELSFSAPGALDTDGVVNSELNAAHYKTFVVGTEADFNDSGIGKALTNFSNKISGAGQQGSCPTAQIQLLGTVVAFDAHCDLFSGISPILTVVFMAAWSLLAVRIFLSA</sequence>
<evidence type="ECO:0000256" key="3">
    <source>
        <dbReference type="SAM" id="SignalP"/>
    </source>
</evidence>
<name>A0ABX8NSN9_9PSED</name>
<dbReference type="RefSeq" id="WP_217865860.1">
    <property type="nucleotide sequence ID" value="NZ_CP077077.1"/>
</dbReference>
<evidence type="ECO:0000256" key="2">
    <source>
        <dbReference type="SAM" id="Phobius"/>
    </source>
</evidence>
<proteinExistence type="predicted"/>
<feature type="signal peptide" evidence="3">
    <location>
        <begin position="1"/>
        <end position="20"/>
    </location>
</feature>
<dbReference type="Proteomes" id="UP000824010">
    <property type="component" value="Chromosome"/>
</dbReference>